<evidence type="ECO:0000256" key="1">
    <source>
        <dbReference type="SAM" id="MobiDB-lite"/>
    </source>
</evidence>
<evidence type="ECO:0000313" key="3">
    <source>
        <dbReference type="Proteomes" id="UP000014629"/>
    </source>
</evidence>
<evidence type="ECO:0008006" key="4">
    <source>
        <dbReference type="Google" id="ProtNLM"/>
    </source>
</evidence>
<dbReference type="SUPFAM" id="SSF53756">
    <property type="entry name" value="UDP-Glycosyltransferase/glycogen phosphorylase"/>
    <property type="match status" value="1"/>
</dbReference>
<gene>
    <name evidence="2" type="ORF">STRAU_5982</name>
</gene>
<proteinExistence type="predicted"/>
<dbReference type="PATRIC" id="fig|1286094.4.peg.5912"/>
<reference evidence="2 3" key="1">
    <citation type="submission" date="2013-02" db="EMBL/GenBank/DDBJ databases">
        <title>Draft Genome Sequence of Streptomyces aurantiacus, Which Produces Setomimycin.</title>
        <authorList>
            <person name="Gruening B.A."/>
            <person name="Praeg A."/>
            <person name="Erxleben A."/>
            <person name="Guenther S."/>
            <person name="Mueller M."/>
        </authorList>
    </citation>
    <scope>NUCLEOTIDE SEQUENCE [LARGE SCALE GENOMIC DNA]</scope>
    <source>
        <strain evidence="2 3">JA 4570</strain>
    </source>
</reference>
<comment type="caution">
    <text evidence="2">The sequence shown here is derived from an EMBL/GenBank/DDBJ whole genome shotgun (WGS) entry which is preliminary data.</text>
</comment>
<dbReference type="Proteomes" id="UP000014629">
    <property type="component" value="Unassembled WGS sequence"/>
</dbReference>
<sequence length="609" mass="64206">MRAVREPNHVHPAAPGAPARWLTVAPERTVLGVIHNVTSATRLLDLLAVFEGDRRVQTVFTCTGSSPFADGIAEFVAARELPFLTWEEASKLEFDLAVSTSRGGELQSISAPLIGAPHGAGYNKRLSSREPGAGSREPGPGAGSREPGAFGLTAEWLVYDGELIPSAVVLSHEEQLARLRAGCPEALPVAHVVGDPCMDRLRASLPFRAEYRSALGVRPDQKLLLLSTTWGRTSLLGAAGDLVRRALAELPHDSFRVLAAVHPNAWYGHGGWQLRSWLRPHVDAGLLLPPPAGDTWQAALCAADAFIGDHGSVSLYAAGLGLPGLLGAFDEQTVAADSPMARLGAALPRVSPTAPLSAQLERAARRKPADPRLAEIAAQITSRPGEALSRLRRLCYRTLGLAEPAAPLLPRPVDVPLDLPRPRHSPVAAPQFVEAEATTPSAPGPGPDPGPTRVLIRRYPALLQADTAHHPHLADAHLAVTDGEPEARWARAADVVTARHRATGAARSASPLAELLARHPGCTLAAAPEPSGACLLRTRNGTTYQASWESGVSWATPSLTASAVYACLLRHGDGWTGEAEVRLTPEGAPGLLRVRCVGAGTGGLEDTAE</sequence>
<keyword evidence="3" id="KW-1185">Reference proteome</keyword>
<organism evidence="2 3">
    <name type="scientific">Streptomyces aurantiacus JA 4570</name>
    <dbReference type="NCBI Taxonomy" id="1286094"/>
    <lineage>
        <taxon>Bacteria</taxon>
        <taxon>Bacillati</taxon>
        <taxon>Actinomycetota</taxon>
        <taxon>Actinomycetes</taxon>
        <taxon>Kitasatosporales</taxon>
        <taxon>Streptomycetaceae</taxon>
        <taxon>Streptomyces</taxon>
        <taxon>Streptomyces aurantiacus group</taxon>
    </lineage>
</organism>
<name>S3ZB96_9ACTN</name>
<protein>
    <recommendedName>
        <fullName evidence="4">Translation initiation factor IF-2</fullName>
    </recommendedName>
</protein>
<evidence type="ECO:0000313" key="2">
    <source>
        <dbReference type="EMBL" id="EPH40986.1"/>
    </source>
</evidence>
<dbReference type="AlphaFoldDB" id="S3ZB96"/>
<accession>S3ZB96</accession>
<feature type="region of interest" description="Disordered" evidence="1">
    <location>
        <begin position="124"/>
        <end position="146"/>
    </location>
</feature>
<dbReference type="EMBL" id="AOPZ01000355">
    <property type="protein sequence ID" value="EPH40986.1"/>
    <property type="molecule type" value="Genomic_DNA"/>
</dbReference>